<evidence type="ECO:0000259" key="1">
    <source>
        <dbReference type="SMART" id="SM00409"/>
    </source>
</evidence>
<dbReference type="InterPro" id="IPR036179">
    <property type="entry name" value="Ig-like_dom_sf"/>
</dbReference>
<dbReference type="InterPro" id="IPR003599">
    <property type="entry name" value="Ig_sub"/>
</dbReference>
<dbReference type="SUPFAM" id="SSF48726">
    <property type="entry name" value="Immunoglobulin"/>
    <property type="match status" value="1"/>
</dbReference>
<proteinExistence type="predicted"/>
<evidence type="ECO:0000313" key="2">
    <source>
        <dbReference type="EMBL" id="KAL0161720.1"/>
    </source>
</evidence>
<comment type="caution">
    <text evidence="2">The sequence shown here is derived from an EMBL/GenBank/DDBJ whole genome shotgun (WGS) entry which is preliminary data.</text>
</comment>
<evidence type="ECO:0000313" key="3">
    <source>
        <dbReference type="Proteomes" id="UP001529510"/>
    </source>
</evidence>
<protein>
    <recommendedName>
        <fullName evidence="1">Immunoglobulin domain-containing protein</fullName>
    </recommendedName>
</protein>
<feature type="non-terminal residue" evidence="2">
    <location>
        <position position="1"/>
    </location>
</feature>
<dbReference type="PANTHER" id="PTHR21063">
    <property type="entry name" value="LFA-3"/>
    <property type="match status" value="1"/>
</dbReference>
<dbReference type="Proteomes" id="UP001529510">
    <property type="component" value="Unassembled WGS sequence"/>
</dbReference>
<dbReference type="PANTHER" id="PTHR21063:SF4">
    <property type="entry name" value="CD48 ANTIGEN-RELATED"/>
    <property type="match status" value="1"/>
</dbReference>
<dbReference type="SMART" id="SM00409">
    <property type="entry name" value="IG"/>
    <property type="match status" value="1"/>
</dbReference>
<dbReference type="EMBL" id="JAMKFB020000022">
    <property type="protein sequence ID" value="KAL0161720.1"/>
    <property type="molecule type" value="Genomic_DNA"/>
</dbReference>
<dbReference type="AlphaFoldDB" id="A0ABD0NIC9"/>
<feature type="non-terminal residue" evidence="2">
    <location>
        <position position="100"/>
    </location>
</feature>
<dbReference type="InterPro" id="IPR013783">
    <property type="entry name" value="Ig-like_fold"/>
</dbReference>
<dbReference type="Pfam" id="PF07686">
    <property type="entry name" value="V-set"/>
    <property type="match status" value="1"/>
</dbReference>
<name>A0ABD0NIC9_CIRMR</name>
<dbReference type="InterPro" id="IPR013106">
    <property type="entry name" value="Ig_V-set"/>
</dbReference>
<dbReference type="Gene3D" id="2.60.40.10">
    <property type="entry name" value="Immunoglobulins"/>
    <property type="match status" value="1"/>
</dbReference>
<organism evidence="2 3">
    <name type="scientific">Cirrhinus mrigala</name>
    <name type="common">Mrigala</name>
    <dbReference type="NCBI Taxonomy" id="683832"/>
    <lineage>
        <taxon>Eukaryota</taxon>
        <taxon>Metazoa</taxon>
        <taxon>Chordata</taxon>
        <taxon>Craniata</taxon>
        <taxon>Vertebrata</taxon>
        <taxon>Euteleostomi</taxon>
        <taxon>Actinopterygii</taxon>
        <taxon>Neopterygii</taxon>
        <taxon>Teleostei</taxon>
        <taxon>Ostariophysi</taxon>
        <taxon>Cypriniformes</taxon>
        <taxon>Cyprinidae</taxon>
        <taxon>Labeoninae</taxon>
        <taxon>Labeonini</taxon>
        <taxon>Cirrhinus</taxon>
    </lineage>
</organism>
<feature type="domain" description="Immunoglobulin" evidence="1">
    <location>
        <begin position="8"/>
        <end position="100"/>
    </location>
</feature>
<gene>
    <name evidence="2" type="ORF">M9458_045445</name>
</gene>
<reference evidence="2 3" key="1">
    <citation type="submission" date="2024-05" db="EMBL/GenBank/DDBJ databases">
        <title>Genome sequencing and assembly of Indian major carp, Cirrhinus mrigala (Hamilton, 1822).</title>
        <authorList>
            <person name="Mohindra V."/>
            <person name="Chowdhury L.M."/>
            <person name="Lal K."/>
            <person name="Jena J.K."/>
        </authorList>
    </citation>
    <scope>NUCLEOTIDE SEQUENCE [LARGE SCALE GENOMIC DNA]</scope>
    <source>
        <strain evidence="2">CM1030</strain>
        <tissue evidence="2">Blood</tissue>
    </source>
</reference>
<keyword evidence="3" id="KW-1185">Reference proteome</keyword>
<sequence>VFGVETDGGSVFVMEGDSVTLHSGVKKSQQDRIRWYFNDTFIAQINGNLNTFFRFTDRLELDNQTGSLTIMNITNTDSGLYKLQVISSSISQKIFSVSVR</sequence>
<accession>A0ABD0NIC9</accession>